<name>A0A6L2LER1_TANCI</name>
<organism evidence="2">
    <name type="scientific">Tanacetum cinerariifolium</name>
    <name type="common">Dalmatian daisy</name>
    <name type="synonym">Chrysanthemum cinerariifolium</name>
    <dbReference type="NCBI Taxonomy" id="118510"/>
    <lineage>
        <taxon>Eukaryota</taxon>
        <taxon>Viridiplantae</taxon>
        <taxon>Streptophyta</taxon>
        <taxon>Embryophyta</taxon>
        <taxon>Tracheophyta</taxon>
        <taxon>Spermatophyta</taxon>
        <taxon>Magnoliopsida</taxon>
        <taxon>eudicotyledons</taxon>
        <taxon>Gunneridae</taxon>
        <taxon>Pentapetalae</taxon>
        <taxon>asterids</taxon>
        <taxon>campanulids</taxon>
        <taxon>Asterales</taxon>
        <taxon>Asteraceae</taxon>
        <taxon>Asteroideae</taxon>
        <taxon>Anthemideae</taxon>
        <taxon>Anthemidinae</taxon>
        <taxon>Tanacetum</taxon>
    </lineage>
</organism>
<proteinExistence type="predicted"/>
<accession>A0A6L2LER1</accession>
<evidence type="ECO:0000313" key="2">
    <source>
        <dbReference type="EMBL" id="GEU60243.1"/>
    </source>
</evidence>
<feature type="chain" id="PRO_5026729658" description="Peptidase A1 domain-containing protein" evidence="1">
    <location>
        <begin position="28"/>
        <end position="213"/>
    </location>
</feature>
<sequence>MPSLKKILFQALLLESSAVVYWRASLAYQGGLRKQPLKVTFPRVYLFDSDKNCNIASRVYLNDWSSVLRRNPRGGSVGSAKGYPVASSRSLIDSAILDTGSEATRWNRNIPSSVSKDLWASLAKWWELDIPVCDNIEDCRSTDTSDGLPVIQAQVNNLGREIKKLNGRVYAAQVGFESCNGPHYTKDFPLKEEGKTIKEAYYTQFGVPFTQGG</sequence>
<dbReference type="EMBL" id="BKCJ010004304">
    <property type="protein sequence ID" value="GEU60243.1"/>
    <property type="molecule type" value="Genomic_DNA"/>
</dbReference>
<comment type="caution">
    <text evidence="2">The sequence shown here is derived from an EMBL/GenBank/DDBJ whole genome shotgun (WGS) entry which is preliminary data.</text>
</comment>
<keyword evidence="1" id="KW-0732">Signal</keyword>
<reference evidence="2" key="1">
    <citation type="journal article" date="2019" name="Sci. Rep.">
        <title>Draft genome of Tanacetum cinerariifolium, the natural source of mosquito coil.</title>
        <authorList>
            <person name="Yamashiro T."/>
            <person name="Shiraishi A."/>
            <person name="Satake H."/>
            <person name="Nakayama K."/>
        </authorList>
    </citation>
    <scope>NUCLEOTIDE SEQUENCE</scope>
</reference>
<feature type="signal peptide" evidence="1">
    <location>
        <begin position="1"/>
        <end position="27"/>
    </location>
</feature>
<protein>
    <recommendedName>
        <fullName evidence="3">Peptidase A1 domain-containing protein</fullName>
    </recommendedName>
</protein>
<evidence type="ECO:0000256" key="1">
    <source>
        <dbReference type="SAM" id="SignalP"/>
    </source>
</evidence>
<evidence type="ECO:0008006" key="3">
    <source>
        <dbReference type="Google" id="ProtNLM"/>
    </source>
</evidence>
<dbReference type="AlphaFoldDB" id="A0A6L2LER1"/>
<gene>
    <name evidence="2" type="ORF">Tci_032221</name>
</gene>